<organism evidence="1 2">
    <name type="scientific">Pristionchus fissidentatus</name>
    <dbReference type="NCBI Taxonomy" id="1538716"/>
    <lineage>
        <taxon>Eukaryota</taxon>
        <taxon>Metazoa</taxon>
        <taxon>Ecdysozoa</taxon>
        <taxon>Nematoda</taxon>
        <taxon>Chromadorea</taxon>
        <taxon>Rhabditida</taxon>
        <taxon>Rhabditina</taxon>
        <taxon>Diplogasteromorpha</taxon>
        <taxon>Diplogasteroidea</taxon>
        <taxon>Neodiplogasteridae</taxon>
        <taxon>Pristionchus</taxon>
    </lineage>
</organism>
<sequence length="89" mass="10382">FALLDLFDIALRMLHRRWRGYLGRASMAIQRFVAVIKSLKRVAYQIGLLWMIISHGRFYNGNVISPRSDTVISVLETICSVYFLEELVY</sequence>
<evidence type="ECO:0000313" key="2">
    <source>
        <dbReference type="Proteomes" id="UP001432322"/>
    </source>
</evidence>
<comment type="caution">
    <text evidence="1">The sequence shown here is derived from an EMBL/GenBank/DDBJ whole genome shotgun (WGS) entry which is preliminary data.</text>
</comment>
<gene>
    <name evidence="1" type="ORF">PFISCL1PPCAC_25915</name>
</gene>
<dbReference type="Proteomes" id="UP001432322">
    <property type="component" value="Unassembled WGS sequence"/>
</dbReference>
<dbReference type="AlphaFoldDB" id="A0AAV5WWK0"/>
<evidence type="ECO:0000313" key="1">
    <source>
        <dbReference type="EMBL" id="GMT34618.1"/>
    </source>
</evidence>
<dbReference type="EMBL" id="BTSY01000006">
    <property type="protein sequence ID" value="GMT34618.1"/>
    <property type="molecule type" value="Genomic_DNA"/>
</dbReference>
<feature type="non-terminal residue" evidence="1">
    <location>
        <position position="1"/>
    </location>
</feature>
<reference evidence="1" key="1">
    <citation type="submission" date="2023-10" db="EMBL/GenBank/DDBJ databases">
        <title>Genome assembly of Pristionchus species.</title>
        <authorList>
            <person name="Yoshida K."/>
            <person name="Sommer R.J."/>
        </authorList>
    </citation>
    <scope>NUCLEOTIDE SEQUENCE</scope>
    <source>
        <strain evidence="1">RS5133</strain>
    </source>
</reference>
<accession>A0AAV5WWK0</accession>
<proteinExistence type="predicted"/>
<name>A0AAV5WWK0_9BILA</name>
<protein>
    <recommendedName>
        <fullName evidence="3">Ion transport domain-containing protein</fullName>
    </recommendedName>
</protein>
<evidence type="ECO:0008006" key="3">
    <source>
        <dbReference type="Google" id="ProtNLM"/>
    </source>
</evidence>
<keyword evidence="2" id="KW-1185">Reference proteome</keyword>